<comment type="caution">
    <text evidence="1">The sequence shown here is derived from an EMBL/GenBank/DDBJ whole genome shotgun (WGS) entry which is preliminary data.</text>
</comment>
<name>A0AAD4KXB5_9EURO</name>
<dbReference type="PANTHER" id="PTHR38111">
    <property type="entry name" value="ZN(2)-C6 FUNGAL-TYPE DOMAIN-CONTAINING PROTEIN-RELATED"/>
    <property type="match status" value="1"/>
</dbReference>
<evidence type="ECO:0000313" key="2">
    <source>
        <dbReference type="Proteomes" id="UP001201262"/>
    </source>
</evidence>
<dbReference type="Pfam" id="PF11951">
    <property type="entry name" value="Fungal_trans_2"/>
    <property type="match status" value="1"/>
</dbReference>
<sequence>RRGGRKCPGYQSRLKFVNESVKPRGQARRRKSLSSTGAVWELSSMSIYGETLPHHISFPAEHNAVQKGIVASFVQDLFPLGQLTAQHSFIGSWLWHVPEVLHENYAMDIAVESLALAYFAKKAGSTEMLIRSHNAYANALVSLSGALQDHRLRLTSETLCATLLLVHFEARESHCKSWITYAGGAGRLIQLRGPDRHRSGFDSTMLMASRGYLVCLP</sequence>
<keyword evidence="2" id="KW-1185">Reference proteome</keyword>
<dbReference type="InterPro" id="IPR021858">
    <property type="entry name" value="Fun_TF"/>
</dbReference>
<proteinExistence type="predicted"/>
<dbReference type="Proteomes" id="UP001201262">
    <property type="component" value="Unassembled WGS sequence"/>
</dbReference>
<dbReference type="AlphaFoldDB" id="A0AAD4KXB5"/>
<dbReference type="EMBL" id="JAJTJA010000006">
    <property type="protein sequence ID" value="KAH8698004.1"/>
    <property type="molecule type" value="Genomic_DNA"/>
</dbReference>
<organism evidence="1 2">
    <name type="scientific">Talaromyces proteolyticus</name>
    <dbReference type="NCBI Taxonomy" id="1131652"/>
    <lineage>
        <taxon>Eukaryota</taxon>
        <taxon>Fungi</taxon>
        <taxon>Dikarya</taxon>
        <taxon>Ascomycota</taxon>
        <taxon>Pezizomycotina</taxon>
        <taxon>Eurotiomycetes</taxon>
        <taxon>Eurotiomycetidae</taxon>
        <taxon>Eurotiales</taxon>
        <taxon>Trichocomaceae</taxon>
        <taxon>Talaromyces</taxon>
        <taxon>Talaromyces sect. Bacilispori</taxon>
    </lineage>
</organism>
<reference evidence="1" key="1">
    <citation type="submission" date="2021-12" db="EMBL/GenBank/DDBJ databases">
        <title>Convergent genome expansion in fungi linked to evolution of root-endophyte symbiosis.</title>
        <authorList>
            <consortium name="DOE Joint Genome Institute"/>
            <person name="Ke Y.-H."/>
            <person name="Bonito G."/>
            <person name="Liao H.-L."/>
            <person name="Looney B."/>
            <person name="Rojas-Flechas A."/>
            <person name="Nash J."/>
            <person name="Hameed K."/>
            <person name="Schadt C."/>
            <person name="Martin F."/>
            <person name="Crous P.W."/>
            <person name="Miettinen O."/>
            <person name="Magnuson J.K."/>
            <person name="Labbe J."/>
            <person name="Jacobson D."/>
            <person name="Doktycz M.J."/>
            <person name="Veneault-Fourrey C."/>
            <person name="Kuo A."/>
            <person name="Mondo S."/>
            <person name="Calhoun S."/>
            <person name="Riley R."/>
            <person name="Ohm R."/>
            <person name="LaButti K."/>
            <person name="Andreopoulos B."/>
            <person name="Pangilinan J."/>
            <person name="Nolan M."/>
            <person name="Tritt A."/>
            <person name="Clum A."/>
            <person name="Lipzen A."/>
            <person name="Daum C."/>
            <person name="Barry K."/>
            <person name="Grigoriev I.V."/>
            <person name="Vilgalys R."/>
        </authorList>
    </citation>
    <scope>NUCLEOTIDE SEQUENCE</scope>
    <source>
        <strain evidence="1">PMI_201</strain>
    </source>
</reference>
<dbReference type="RefSeq" id="XP_046072705.1">
    <property type="nucleotide sequence ID" value="XM_046210145.1"/>
</dbReference>
<dbReference type="GeneID" id="70240432"/>
<feature type="non-terminal residue" evidence="1">
    <location>
        <position position="217"/>
    </location>
</feature>
<feature type="non-terminal residue" evidence="1">
    <location>
        <position position="1"/>
    </location>
</feature>
<protein>
    <recommendedName>
        <fullName evidence="3">Transcription factor domain-containing protein</fullName>
    </recommendedName>
</protein>
<accession>A0AAD4KXB5</accession>
<evidence type="ECO:0008006" key="3">
    <source>
        <dbReference type="Google" id="ProtNLM"/>
    </source>
</evidence>
<gene>
    <name evidence="1" type="ORF">BGW36DRAFT_270695</name>
</gene>
<dbReference type="PANTHER" id="PTHR38111:SF6">
    <property type="entry name" value="FINGER DOMAIN PROTEIN, PUTATIVE (AFU_ORTHOLOGUE AFUA_8G01940)-RELATED"/>
    <property type="match status" value="1"/>
</dbReference>
<dbReference type="InterPro" id="IPR053178">
    <property type="entry name" value="Osmoadaptation_assoc"/>
</dbReference>
<evidence type="ECO:0000313" key="1">
    <source>
        <dbReference type="EMBL" id="KAH8698004.1"/>
    </source>
</evidence>